<dbReference type="InterPro" id="IPR005225">
    <property type="entry name" value="Small_GTP-bd"/>
</dbReference>
<dbReference type="RefSeq" id="XP_068363974.1">
    <property type="nucleotide sequence ID" value="XM_068500961.1"/>
</dbReference>
<dbReference type="SMART" id="SM00177">
    <property type="entry name" value="ARF"/>
    <property type="match status" value="1"/>
</dbReference>
<dbReference type="GO" id="GO:0005525">
    <property type="term" value="F:GTP binding"/>
    <property type="evidence" value="ECO:0007669"/>
    <property type="project" value="UniProtKB-KW"/>
</dbReference>
<dbReference type="NCBIfam" id="TIGR00231">
    <property type="entry name" value="small_GTP"/>
    <property type="match status" value="1"/>
</dbReference>
<keyword evidence="2" id="KW-0342">GTP-binding</keyword>
<dbReference type="CDD" id="cd00154">
    <property type="entry name" value="Rab"/>
    <property type="match status" value="1"/>
</dbReference>
<feature type="region of interest" description="Disordered" evidence="4">
    <location>
        <begin position="177"/>
        <end position="202"/>
    </location>
</feature>
<reference evidence="5" key="1">
    <citation type="submission" date="2016-10" db="EMBL/GenBank/DDBJ databases">
        <authorList>
            <person name="Benchimol M."/>
            <person name="Almeida L.G."/>
            <person name="Vasconcelos A.T."/>
            <person name="Perreira-Neves A."/>
            <person name="Rosa I.A."/>
            <person name="Tasca T."/>
            <person name="Bogo M.R."/>
            <person name="de Souza W."/>
        </authorList>
    </citation>
    <scope>NUCLEOTIDE SEQUENCE [LARGE SCALE GENOMIC DNA]</scope>
    <source>
        <strain evidence="5">K</strain>
    </source>
</reference>
<evidence type="ECO:0000313" key="5">
    <source>
        <dbReference type="EMBL" id="OHT10838.1"/>
    </source>
</evidence>
<dbReference type="PRINTS" id="PR00449">
    <property type="entry name" value="RASTRNSFRMNG"/>
</dbReference>
<dbReference type="EMBL" id="MLAK01000600">
    <property type="protein sequence ID" value="OHT10838.1"/>
    <property type="molecule type" value="Genomic_DNA"/>
</dbReference>
<keyword evidence="1" id="KW-0547">Nucleotide-binding</keyword>
<evidence type="ECO:0000256" key="2">
    <source>
        <dbReference type="ARBA" id="ARBA00023134"/>
    </source>
</evidence>
<keyword evidence="3" id="KW-0449">Lipoprotein</keyword>
<evidence type="ECO:0000256" key="1">
    <source>
        <dbReference type="ARBA" id="ARBA00022741"/>
    </source>
</evidence>
<dbReference type="PROSITE" id="PS51419">
    <property type="entry name" value="RAB"/>
    <property type="match status" value="1"/>
</dbReference>
<dbReference type="SMART" id="SM00173">
    <property type="entry name" value="RAS"/>
    <property type="match status" value="1"/>
</dbReference>
<dbReference type="SUPFAM" id="SSF52540">
    <property type="entry name" value="P-loop containing nucleoside triphosphate hydrolases"/>
    <property type="match status" value="1"/>
</dbReference>
<protein>
    <submittedName>
        <fullName evidence="5">Small GTP-binding protein</fullName>
    </submittedName>
</protein>
<dbReference type="FunFam" id="3.40.50.300:FF:001129">
    <property type="entry name" value="ras-related protein Rab-44 isoform X2"/>
    <property type="match status" value="1"/>
</dbReference>
<dbReference type="OrthoDB" id="9989112at2759"/>
<comment type="caution">
    <text evidence="5">The sequence shown here is derived from an EMBL/GenBank/DDBJ whole genome shotgun (WGS) entry which is preliminary data.</text>
</comment>
<evidence type="ECO:0000313" key="6">
    <source>
        <dbReference type="Proteomes" id="UP000179807"/>
    </source>
</evidence>
<dbReference type="InterPro" id="IPR001806">
    <property type="entry name" value="Small_GTPase"/>
</dbReference>
<dbReference type="Pfam" id="PF00071">
    <property type="entry name" value="Ras"/>
    <property type="match status" value="1"/>
</dbReference>
<evidence type="ECO:0000256" key="3">
    <source>
        <dbReference type="ARBA" id="ARBA00023288"/>
    </source>
</evidence>
<dbReference type="SMART" id="SM00174">
    <property type="entry name" value="RHO"/>
    <property type="match status" value="1"/>
</dbReference>
<dbReference type="Gene3D" id="3.40.50.300">
    <property type="entry name" value="P-loop containing nucleotide triphosphate hydrolases"/>
    <property type="match status" value="1"/>
</dbReference>
<dbReference type="PROSITE" id="PS51420">
    <property type="entry name" value="RHO"/>
    <property type="match status" value="1"/>
</dbReference>
<dbReference type="PROSITE" id="PS51417">
    <property type="entry name" value="ARF"/>
    <property type="match status" value="1"/>
</dbReference>
<evidence type="ECO:0000256" key="4">
    <source>
        <dbReference type="SAM" id="MobiDB-lite"/>
    </source>
</evidence>
<dbReference type="AlphaFoldDB" id="A0A1J4KMB8"/>
<dbReference type="VEuPathDB" id="TrichDB:TRFO_19724"/>
<dbReference type="InterPro" id="IPR050227">
    <property type="entry name" value="Rab"/>
</dbReference>
<name>A0A1J4KMB8_9EUKA</name>
<dbReference type="Proteomes" id="UP000179807">
    <property type="component" value="Unassembled WGS sequence"/>
</dbReference>
<accession>A0A1J4KMB8</accession>
<dbReference type="GO" id="GO:0003924">
    <property type="term" value="F:GTPase activity"/>
    <property type="evidence" value="ECO:0007669"/>
    <property type="project" value="InterPro"/>
</dbReference>
<gene>
    <name evidence="5" type="ORF">TRFO_19724</name>
</gene>
<organism evidence="5 6">
    <name type="scientific">Tritrichomonas foetus</name>
    <dbReference type="NCBI Taxonomy" id="1144522"/>
    <lineage>
        <taxon>Eukaryota</taxon>
        <taxon>Metamonada</taxon>
        <taxon>Parabasalia</taxon>
        <taxon>Tritrichomonadida</taxon>
        <taxon>Tritrichomonadidae</taxon>
        <taxon>Tritrichomonas</taxon>
    </lineage>
</organism>
<sequence length="202" mass="22805">MSQEISRQFKIILLGDSGVGKTSLINQYIKGEFDSDQSATVGVEFQAKFITSDGENIKLGIWDTAGQEKFRTLTRQFYRNVDGVILVYDITDAKTLQSIDEYWMQQLQENATTSYQTIIVGNKSDMKETADSDSLVTTQMGQEMARKYSTLFVEASAKTSDHVQNAFDELLQRIKSETRTESEPQSYPQINQPDGPSNDYCC</sequence>
<dbReference type="SMART" id="SM00176">
    <property type="entry name" value="RAN"/>
    <property type="match status" value="1"/>
</dbReference>
<dbReference type="PANTHER" id="PTHR47977">
    <property type="entry name" value="RAS-RELATED PROTEIN RAB"/>
    <property type="match status" value="1"/>
</dbReference>
<proteinExistence type="predicted"/>
<dbReference type="PROSITE" id="PS51421">
    <property type="entry name" value="RAS"/>
    <property type="match status" value="1"/>
</dbReference>
<dbReference type="GeneID" id="94835665"/>
<dbReference type="SMART" id="SM00175">
    <property type="entry name" value="RAB"/>
    <property type="match status" value="1"/>
</dbReference>
<feature type="compositionally biased region" description="Polar residues" evidence="4">
    <location>
        <begin position="183"/>
        <end position="195"/>
    </location>
</feature>
<keyword evidence="6" id="KW-1185">Reference proteome</keyword>
<dbReference type="InterPro" id="IPR027417">
    <property type="entry name" value="P-loop_NTPase"/>
</dbReference>